<dbReference type="AlphaFoldDB" id="A0AAV4QUF0"/>
<dbReference type="Proteomes" id="UP001054945">
    <property type="component" value="Unassembled WGS sequence"/>
</dbReference>
<accession>A0AAV4QUF0</accession>
<proteinExistence type="predicted"/>
<comment type="caution">
    <text evidence="1">The sequence shown here is derived from an EMBL/GenBank/DDBJ whole genome shotgun (WGS) entry which is preliminary data.</text>
</comment>
<dbReference type="EMBL" id="BPLR01006799">
    <property type="protein sequence ID" value="GIY12511.1"/>
    <property type="molecule type" value="Genomic_DNA"/>
</dbReference>
<evidence type="ECO:0000313" key="2">
    <source>
        <dbReference type="Proteomes" id="UP001054945"/>
    </source>
</evidence>
<sequence length="92" mass="10406">MGAPFFAKLRTALISGSVACIIRKGTGTSVPICIVWQRAFRWTSDPRFIGAIRKCKLETESRLFLWAILQKIMKGRNFKVLFQSVIASKSQK</sequence>
<name>A0AAV4QUF0_CAEEX</name>
<reference evidence="1 2" key="1">
    <citation type="submission" date="2021-06" db="EMBL/GenBank/DDBJ databases">
        <title>Caerostris extrusa draft genome.</title>
        <authorList>
            <person name="Kono N."/>
            <person name="Arakawa K."/>
        </authorList>
    </citation>
    <scope>NUCLEOTIDE SEQUENCE [LARGE SCALE GENOMIC DNA]</scope>
</reference>
<evidence type="ECO:0000313" key="1">
    <source>
        <dbReference type="EMBL" id="GIY12511.1"/>
    </source>
</evidence>
<protein>
    <submittedName>
        <fullName evidence="1">Uncharacterized protein</fullName>
    </submittedName>
</protein>
<organism evidence="1 2">
    <name type="scientific">Caerostris extrusa</name>
    <name type="common">Bark spider</name>
    <name type="synonym">Caerostris bankana</name>
    <dbReference type="NCBI Taxonomy" id="172846"/>
    <lineage>
        <taxon>Eukaryota</taxon>
        <taxon>Metazoa</taxon>
        <taxon>Ecdysozoa</taxon>
        <taxon>Arthropoda</taxon>
        <taxon>Chelicerata</taxon>
        <taxon>Arachnida</taxon>
        <taxon>Araneae</taxon>
        <taxon>Araneomorphae</taxon>
        <taxon>Entelegynae</taxon>
        <taxon>Araneoidea</taxon>
        <taxon>Araneidae</taxon>
        <taxon>Caerostris</taxon>
    </lineage>
</organism>
<gene>
    <name evidence="1" type="ORF">CEXT_459621</name>
</gene>
<keyword evidence="2" id="KW-1185">Reference proteome</keyword>